<accession>A0A7C3EI78</accession>
<feature type="transmembrane region" description="Helical" evidence="1">
    <location>
        <begin position="58"/>
        <end position="76"/>
    </location>
</feature>
<sequence>MGEDYRWEYLRNRIHNRLLFEVFNFLFISAYQLILIFLFTLPLYFYGQIDGPVTGPEIFLFVVHLALLVLETIADAQQNRFHKRKHESPWSEQKRYQLGFNTFGLWKYSRHPNYVCEMGQWVVVYLYLLAASGQWHWSGIGALLLILLFAGSTRFTEGITQAKYPAYKDWQRVTSVWLPLKSFFNDRSKFF</sequence>
<dbReference type="EMBL" id="DSVL01000459">
    <property type="protein sequence ID" value="HFH30775.1"/>
    <property type="molecule type" value="Genomic_DNA"/>
</dbReference>
<keyword evidence="1" id="KW-0812">Transmembrane</keyword>
<dbReference type="GO" id="GO:0016020">
    <property type="term" value="C:membrane"/>
    <property type="evidence" value="ECO:0007669"/>
    <property type="project" value="TreeGrafter"/>
</dbReference>
<keyword evidence="1" id="KW-0472">Membrane</keyword>
<dbReference type="PANTHER" id="PTHR32251:SF23">
    <property type="entry name" value="3-OXO-5-ALPHA-STEROID 4-DEHYDROGENASE (DUF1295)"/>
    <property type="match status" value="1"/>
</dbReference>
<dbReference type="Pfam" id="PF06966">
    <property type="entry name" value="DUF1295"/>
    <property type="match status" value="1"/>
</dbReference>
<proteinExistence type="predicted"/>
<dbReference type="Gene3D" id="1.20.120.1630">
    <property type="match status" value="1"/>
</dbReference>
<feature type="transmembrane region" description="Helical" evidence="1">
    <location>
        <begin position="21"/>
        <end position="46"/>
    </location>
</feature>
<protein>
    <submittedName>
        <fullName evidence="2">DUF1295 domain-containing protein</fullName>
    </submittedName>
</protein>
<evidence type="ECO:0000256" key="1">
    <source>
        <dbReference type="SAM" id="Phobius"/>
    </source>
</evidence>
<comment type="caution">
    <text evidence="2">The sequence shown here is derived from an EMBL/GenBank/DDBJ whole genome shotgun (WGS) entry which is preliminary data.</text>
</comment>
<dbReference type="InterPro" id="IPR010721">
    <property type="entry name" value="UstE-like"/>
</dbReference>
<dbReference type="AlphaFoldDB" id="A0A7C3EI78"/>
<dbReference type="PANTHER" id="PTHR32251">
    <property type="entry name" value="3-OXO-5-ALPHA-STEROID 4-DEHYDROGENASE"/>
    <property type="match status" value="1"/>
</dbReference>
<reference evidence="2" key="1">
    <citation type="journal article" date="2020" name="mSystems">
        <title>Genome- and Community-Level Interaction Insights into Carbon Utilization and Element Cycling Functions of Hydrothermarchaeota in Hydrothermal Sediment.</title>
        <authorList>
            <person name="Zhou Z."/>
            <person name="Liu Y."/>
            <person name="Xu W."/>
            <person name="Pan J."/>
            <person name="Luo Z.H."/>
            <person name="Li M."/>
        </authorList>
    </citation>
    <scope>NUCLEOTIDE SEQUENCE [LARGE SCALE GENOMIC DNA]</scope>
    <source>
        <strain evidence="2">SpSt-503</strain>
    </source>
</reference>
<keyword evidence="1" id="KW-1133">Transmembrane helix</keyword>
<name>A0A7C3EI78_9SPIR</name>
<gene>
    <name evidence="2" type="ORF">ENS59_14940</name>
</gene>
<evidence type="ECO:0000313" key="2">
    <source>
        <dbReference type="EMBL" id="HFH30775.1"/>
    </source>
</evidence>
<organism evidence="2">
    <name type="scientific">Gracilinema caldarium</name>
    <dbReference type="NCBI Taxonomy" id="215591"/>
    <lineage>
        <taxon>Bacteria</taxon>
        <taxon>Pseudomonadati</taxon>
        <taxon>Spirochaetota</taxon>
        <taxon>Spirochaetia</taxon>
        <taxon>Spirochaetales</taxon>
        <taxon>Breznakiellaceae</taxon>
        <taxon>Gracilinema</taxon>
    </lineage>
</organism>